<dbReference type="Gene3D" id="3.10.50.10">
    <property type="match status" value="1"/>
</dbReference>
<evidence type="ECO:0000256" key="5">
    <source>
        <dbReference type="ARBA" id="ARBA00023157"/>
    </source>
</evidence>
<dbReference type="Gene3D" id="3.20.20.80">
    <property type="entry name" value="Glycosidases"/>
    <property type="match status" value="1"/>
</dbReference>
<dbReference type="SUPFAM" id="SSF51445">
    <property type="entry name" value="(Trans)glycosidases"/>
    <property type="match status" value="1"/>
</dbReference>
<evidence type="ECO:0000256" key="7">
    <source>
        <dbReference type="RuleBase" id="RU000489"/>
    </source>
</evidence>
<dbReference type="EMBL" id="JAODUP010001280">
    <property type="protein sequence ID" value="KAK2140675.1"/>
    <property type="molecule type" value="Genomic_DNA"/>
</dbReference>
<evidence type="ECO:0000256" key="4">
    <source>
        <dbReference type="ARBA" id="ARBA00022801"/>
    </source>
</evidence>
<evidence type="ECO:0000256" key="1">
    <source>
        <dbReference type="ARBA" id="ARBA00009121"/>
    </source>
</evidence>
<name>A0AAD9IV60_9ANNE</name>
<dbReference type="InterPro" id="IPR011583">
    <property type="entry name" value="Chitinase_II/V-like_cat"/>
</dbReference>
<evidence type="ECO:0000259" key="9">
    <source>
        <dbReference type="PROSITE" id="PS50940"/>
    </source>
</evidence>
<keyword evidence="2" id="KW-0147">Chitin-binding</keyword>
<dbReference type="InterPro" id="IPR017853">
    <property type="entry name" value="GH"/>
</dbReference>
<dbReference type="Gene3D" id="2.170.140.10">
    <property type="entry name" value="Chitin binding domain"/>
    <property type="match status" value="1"/>
</dbReference>
<dbReference type="SMART" id="SM00636">
    <property type="entry name" value="Glyco_18"/>
    <property type="match status" value="1"/>
</dbReference>
<reference evidence="11" key="1">
    <citation type="journal article" date="2023" name="Mol. Biol. Evol.">
        <title>Third-Generation Sequencing Reveals the Adaptive Role of the Epigenome in Three Deep-Sea Polychaetes.</title>
        <authorList>
            <person name="Perez M."/>
            <person name="Aroh O."/>
            <person name="Sun Y."/>
            <person name="Lan Y."/>
            <person name="Juniper S.K."/>
            <person name="Young C.R."/>
            <person name="Angers B."/>
            <person name="Qian P.Y."/>
        </authorList>
    </citation>
    <scope>NUCLEOTIDE SEQUENCE</scope>
    <source>
        <strain evidence="11">P08H-3</strain>
    </source>
</reference>
<dbReference type="PROSITE" id="PS01095">
    <property type="entry name" value="GH18_1"/>
    <property type="match status" value="1"/>
</dbReference>
<feature type="signal peptide" evidence="8">
    <location>
        <begin position="1"/>
        <end position="21"/>
    </location>
</feature>
<feature type="domain" description="GH18" evidence="10">
    <location>
        <begin position="24"/>
        <end position="391"/>
    </location>
</feature>
<evidence type="ECO:0008006" key="13">
    <source>
        <dbReference type="Google" id="ProtNLM"/>
    </source>
</evidence>
<evidence type="ECO:0000256" key="3">
    <source>
        <dbReference type="ARBA" id="ARBA00022729"/>
    </source>
</evidence>
<dbReference type="GO" id="GO:0006032">
    <property type="term" value="P:chitin catabolic process"/>
    <property type="evidence" value="ECO:0007669"/>
    <property type="project" value="UniProtKB-ARBA"/>
</dbReference>
<dbReference type="CDD" id="cd02872">
    <property type="entry name" value="GH18_chitolectin_chitotriosidase"/>
    <property type="match status" value="1"/>
</dbReference>
<dbReference type="PANTHER" id="PTHR11177">
    <property type="entry name" value="CHITINASE"/>
    <property type="match status" value="1"/>
</dbReference>
<dbReference type="PANTHER" id="PTHR11177:SF317">
    <property type="entry name" value="CHITINASE 12-RELATED"/>
    <property type="match status" value="1"/>
</dbReference>
<keyword evidence="5" id="KW-1015">Disulfide bond</keyword>
<dbReference type="GO" id="GO:0005975">
    <property type="term" value="P:carbohydrate metabolic process"/>
    <property type="evidence" value="ECO:0007669"/>
    <property type="project" value="InterPro"/>
</dbReference>
<dbReference type="FunFam" id="3.10.50.10:FF:000001">
    <property type="entry name" value="Chitinase 3-like 1"/>
    <property type="match status" value="1"/>
</dbReference>
<dbReference type="InterPro" id="IPR029070">
    <property type="entry name" value="Chitinase_insertion_sf"/>
</dbReference>
<comment type="caution">
    <text evidence="11">The sequence shown here is derived from an EMBL/GenBank/DDBJ whole genome shotgun (WGS) entry which is preliminary data.</text>
</comment>
<evidence type="ECO:0000256" key="2">
    <source>
        <dbReference type="ARBA" id="ARBA00022669"/>
    </source>
</evidence>
<dbReference type="SMART" id="SM00494">
    <property type="entry name" value="ChtBD2"/>
    <property type="match status" value="1"/>
</dbReference>
<evidence type="ECO:0000313" key="11">
    <source>
        <dbReference type="EMBL" id="KAK2140675.1"/>
    </source>
</evidence>
<keyword evidence="4 7" id="KW-0378">Hydrolase</keyword>
<keyword evidence="6 7" id="KW-0326">Glycosidase</keyword>
<proteinExistence type="inferred from homology"/>
<comment type="similarity">
    <text evidence="1">Belongs to the glycosyl hydrolase 18 family. Chitinase class II subfamily.</text>
</comment>
<keyword evidence="3 8" id="KW-0732">Signal</keyword>
<evidence type="ECO:0000256" key="8">
    <source>
        <dbReference type="SAM" id="SignalP"/>
    </source>
</evidence>
<gene>
    <name evidence="11" type="ORF">LSH36_1280g00106</name>
</gene>
<dbReference type="InterPro" id="IPR002557">
    <property type="entry name" value="Chitin-bd_dom"/>
</dbReference>
<keyword evidence="12" id="KW-1185">Reference proteome</keyword>
<dbReference type="GO" id="GO:0008061">
    <property type="term" value="F:chitin binding"/>
    <property type="evidence" value="ECO:0007669"/>
    <property type="project" value="UniProtKB-KW"/>
</dbReference>
<evidence type="ECO:0000259" key="10">
    <source>
        <dbReference type="PROSITE" id="PS51910"/>
    </source>
</evidence>
<dbReference type="Pfam" id="PF01607">
    <property type="entry name" value="CBM_14"/>
    <property type="match status" value="1"/>
</dbReference>
<dbReference type="InterPro" id="IPR001579">
    <property type="entry name" value="Glyco_hydro_18_chit_AS"/>
</dbReference>
<dbReference type="FunFam" id="3.20.20.80:FF:000007">
    <property type="entry name" value="Acidic mammalian chitinase"/>
    <property type="match status" value="1"/>
</dbReference>
<dbReference type="AlphaFoldDB" id="A0AAD9IV60"/>
<dbReference type="Pfam" id="PF00704">
    <property type="entry name" value="Glyco_hydro_18"/>
    <property type="match status" value="1"/>
</dbReference>
<feature type="chain" id="PRO_5042055837" description="Chitinase" evidence="8">
    <location>
        <begin position="22"/>
        <end position="636"/>
    </location>
</feature>
<dbReference type="InterPro" id="IPR001223">
    <property type="entry name" value="Glyco_hydro18_cat"/>
</dbReference>
<dbReference type="GO" id="GO:0004568">
    <property type="term" value="F:chitinase activity"/>
    <property type="evidence" value="ECO:0007669"/>
    <property type="project" value="UniProtKB-ARBA"/>
</dbReference>
<dbReference type="SUPFAM" id="SSF54556">
    <property type="entry name" value="Chitinase insertion domain"/>
    <property type="match status" value="1"/>
</dbReference>
<protein>
    <recommendedName>
        <fullName evidence="13">Chitinase</fullName>
    </recommendedName>
</protein>
<accession>A0AAD9IV60</accession>
<sequence length="636" mass="72093">MKAHIYTIFYILSIILKQVLPQEYRRVCYYTNWAQYRNKPVKYLPENIPVHMCTHLVYAFATMKGNNLSSFEWNDDSTEWMTGMYEKFTNLKQDNPQLQTLLGVGGWNFGTKKMTAMLATHTNRKEFIDDSISFLRKRNFDGLDLDFEYPGSRGSPAEDKQRYALLVKEMNTAFQHEADFSKQPKLLLTAAVAAGKSKIDAGYDIPVLANVMTYDFHGQWEKKTGHNSPLYGHEHEIGDEKLLNLAFAASYWVERGTPPNKINVGLPLYARTFTLKDDKQNGIGAPVKSGGKPGKYTREKGYLSFYEVCDLLKKGATLYWFEEQQVPYAVAGNQWIGFDNEDSLKIKVQWLKERGFGGVMVWALDLDDFTGSCGRGNYPLMTTIVTTLSQSNVGSLPLYTVIDNGLQNTGATADRVQKQDDKTLNKLLFAMESGLSDLNPAIDCRNKEAVIFPHPRDCTKYYQCLSGKLQIFICPPGTRYATEMKGCVIRKEGDVCKTSHELTNQLSFTPREGAPSLEDYDLEDLFNMIPQLNQQSPDSLERILLPLLFSELRPVATPSIVENDSSNRRLEYKNSPNNEDEEESILPQKVLGYVPLSLLHPYKVDEESGTKAKNITFIDELFLYYLASQSGAIPVQ</sequence>
<dbReference type="SUPFAM" id="SSF57625">
    <property type="entry name" value="Invertebrate chitin-binding proteins"/>
    <property type="match status" value="1"/>
</dbReference>
<evidence type="ECO:0000256" key="6">
    <source>
        <dbReference type="ARBA" id="ARBA00023295"/>
    </source>
</evidence>
<dbReference type="PROSITE" id="PS50940">
    <property type="entry name" value="CHIT_BIND_II"/>
    <property type="match status" value="1"/>
</dbReference>
<dbReference type="GO" id="GO:0005576">
    <property type="term" value="C:extracellular region"/>
    <property type="evidence" value="ECO:0007669"/>
    <property type="project" value="InterPro"/>
</dbReference>
<organism evidence="11 12">
    <name type="scientific">Paralvinella palmiformis</name>
    <dbReference type="NCBI Taxonomy" id="53620"/>
    <lineage>
        <taxon>Eukaryota</taxon>
        <taxon>Metazoa</taxon>
        <taxon>Spiralia</taxon>
        <taxon>Lophotrochozoa</taxon>
        <taxon>Annelida</taxon>
        <taxon>Polychaeta</taxon>
        <taxon>Sedentaria</taxon>
        <taxon>Canalipalpata</taxon>
        <taxon>Terebellida</taxon>
        <taxon>Terebelliformia</taxon>
        <taxon>Alvinellidae</taxon>
        <taxon>Paralvinella</taxon>
    </lineage>
</organism>
<dbReference type="Proteomes" id="UP001208570">
    <property type="component" value="Unassembled WGS sequence"/>
</dbReference>
<dbReference type="PROSITE" id="PS51910">
    <property type="entry name" value="GH18_2"/>
    <property type="match status" value="1"/>
</dbReference>
<dbReference type="InterPro" id="IPR050314">
    <property type="entry name" value="Glycosyl_Hydrlase_18"/>
</dbReference>
<evidence type="ECO:0000313" key="12">
    <source>
        <dbReference type="Proteomes" id="UP001208570"/>
    </source>
</evidence>
<dbReference type="InterPro" id="IPR036508">
    <property type="entry name" value="Chitin-bd_dom_sf"/>
</dbReference>
<feature type="domain" description="Chitin-binding type-2" evidence="9">
    <location>
        <begin position="441"/>
        <end position="498"/>
    </location>
</feature>